<name>A0AAN9N0H9_CANGL</name>
<reference evidence="2 3" key="1">
    <citation type="submission" date="2024-01" db="EMBL/GenBank/DDBJ databases">
        <title>The genomes of 5 underutilized Papilionoideae crops provide insights into root nodulation and disease resistanc.</title>
        <authorList>
            <person name="Jiang F."/>
        </authorList>
    </citation>
    <scope>NUCLEOTIDE SEQUENCE [LARGE SCALE GENOMIC DNA]</scope>
    <source>
        <strain evidence="2">LVBAO_FW01</strain>
        <tissue evidence="2">Leaves</tissue>
    </source>
</reference>
<evidence type="ECO:0000256" key="1">
    <source>
        <dbReference type="SAM" id="MobiDB-lite"/>
    </source>
</evidence>
<dbReference type="Proteomes" id="UP001367508">
    <property type="component" value="Unassembled WGS sequence"/>
</dbReference>
<feature type="region of interest" description="Disordered" evidence="1">
    <location>
        <begin position="1"/>
        <end position="29"/>
    </location>
</feature>
<protein>
    <submittedName>
        <fullName evidence="2">Uncharacterized protein</fullName>
    </submittedName>
</protein>
<comment type="caution">
    <text evidence="2">The sequence shown here is derived from an EMBL/GenBank/DDBJ whole genome shotgun (WGS) entry which is preliminary data.</text>
</comment>
<sequence length="153" mass="17464">MHGRISRDPTYVEKREEGHKNNEHRNKEKGLEYKKVMTPLIKIGSESSMDLCGATGVEIEVYGEREIECLRIDIVLGLAHVLILTRQKRSSDVVEEMATSYSRDLTIKSFPAHGRGFEPLILQTLDILTLDLKLDYQKPLRNLVNPYSTPGRI</sequence>
<evidence type="ECO:0000313" key="3">
    <source>
        <dbReference type="Proteomes" id="UP001367508"/>
    </source>
</evidence>
<evidence type="ECO:0000313" key="2">
    <source>
        <dbReference type="EMBL" id="KAK7361449.1"/>
    </source>
</evidence>
<proteinExistence type="predicted"/>
<dbReference type="EMBL" id="JAYMYQ010000001">
    <property type="protein sequence ID" value="KAK7361449.1"/>
    <property type="molecule type" value="Genomic_DNA"/>
</dbReference>
<dbReference type="AlphaFoldDB" id="A0AAN9N0H9"/>
<gene>
    <name evidence="2" type="ORF">VNO77_03514</name>
</gene>
<accession>A0AAN9N0H9</accession>
<organism evidence="2 3">
    <name type="scientific">Canavalia gladiata</name>
    <name type="common">Sword bean</name>
    <name type="synonym">Dolichos gladiatus</name>
    <dbReference type="NCBI Taxonomy" id="3824"/>
    <lineage>
        <taxon>Eukaryota</taxon>
        <taxon>Viridiplantae</taxon>
        <taxon>Streptophyta</taxon>
        <taxon>Embryophyta</taxon>
        <taxon>Tracheophyta</taxon>
        <taxon>Spermatophyta</taxon>
        <taxon>Magnoliopsida</taxon>
        <taxon>eudicotyledons</taxon>
        <taxon>Gunneridae</taxon>
        <taxon>Pentapetalae</taxon>
        <taxon>rosids</taxon>
        <taxon>fabids</taxon>
        <taxon>Fabales</taxon>
        <taxon>Fabaceae</taxon>
        <taxon>Papilionoideae</taxon>
        <taxon>50 kb inversion clade</taxon>
        <taxon>NPAAA clade</taxon>
        <taxon>indigoferoid/millettioid clade</taxon>
        <taxon>Phaseoleae</taxon>
        <taxon>Canavalia</taxon>
    </lineage>
</organism>
<keyword evidence="3" id="KW-1185">Reference proteome</keyword>